<sequence length="334" mass="38020">MILYSIIIVNYKTPQLLLDCLQSIYSGDASRLEVIIVDNDSKDDSAQRVQSAYPAVRWIQMSYNSGFARANNEGIRQAKGNVVLLLNSDTLNEGNAIATCYERFSKSDYVGAGVQLLNRDRTPQISGNFFMKGGLNHLMALPYLGRFIRWVGLQMKLKKTNVPEAAGAVEVDWINGAFLMVKRSAIEKAGLLDEDFFLYSEEIEWCSRLRKLGPMCVYGDLHVVHLEGSSSNEAFKSKTRGYQHLGDRKGKQVMLSGLLRIRKQYGVAWFLFHLSAYIFTIPLYLLVLLMKTVLLRPGIGGEWKNWWGYSSNTMVLLRHSFLVLRNRPHFYKVL</sequence>
<accession>A0ABS9KSU2</accession>
<dbReference type="Proteomes" id="UP001165367">
    <property type="component" value="Unassembled WGS sequence"/>
</dbReference>
<dbReference type="Pfam" id="PF00535">
    <property type="entry name" value="Glycos_transf_2"/>
    <property type="match status" value="1"/>
</dbReference>
<keyword evidence="4" id="KW-1185">Reference proteome</keyword>
<keyword evidence="1" id="KW-0472">Membrane</keyword>
<proteinExistence type="predicted"/>
<dbReference type="Gene3D" id="3.90.550.10">
    <property type="entry name" value="Spore Coat Polysaccharide Biosynthesis Protein SpsA, Chain A"/>
    <property type="match status" value="1"/>
</dbReference>
<dbReference type="RefSeq" id="WP_237872711.1">
    <property type="nucleotide sequence ID" value="NZ_JAKLTR010000008.1"/>
</dbReference>
<evidence type="ECO:0000313" key="4">
    <source>
        <dbReference type="Proteomes" id="UP001165367"/>
    </source>
</evidence>
<organism evidence="3 4">
    <name type="scientific">Terrimonas ginsenosidimutans</name>
    <dbReference type="NCBI Taxonomy" id="2908004"/>
    <lineage>
        <taxon>Bacteria</taxon>
        <taxon>Pseudomonadati</taxon>
        <taxon>Bacteroidota</taxon>
        <taxon>Chitinophagia</taxon>
        <taxon>Chitinophagales</taxon>
        <taxon>Chitinophagaceae</taxon>
        <taxon>Terrimonas</taxon>
    </lineage>
</organism>
<feature type="domain" description="Glycosyltransferase 2-like" evidence="2">
    <location>
        <begin position="5"/>
        <end position="117"/>
    </location>
</feature>
<dbReference type="EMBL" id="JAKLTR010000008">
    <property type="protein sequence ID" value="MCG2615395.1"/>
    <property type="molecule type" value="Genomic_DNA"/>
</dbReference>
<dbReference type="InterPro" id="IPR001173">
    <property type="entry name" value="Glyco_trans_2-like"/>
</dbReference>
<gene>
    <name evidence="3" type="ORF">LZZ85_13935</name>
</gene>
<dbReference type="PANTHER" id="PTHR43179">
    <property type="entry name" value="RHAMNOSYLTRANSFERASE WBBL"/>
    <property type="match status" value="1"/>
</dbReference>
<keyword evidence="1" id="KW-1133">Transmembrane helix</keyword>
<reference evidence="3" key="1">
    <citation type="submission" date="2022-01" db="EMBL/GenBank/DDBJ databases">
        <authorList>
            <person name="Jo J.-H."/>
            <person name="Im W.-T."/>
        </authorList>
    </citation>
    <scope>NUCLEOTIDE SEQUENCE</scope>
    <source>
        <strain evidence="3">NA20</strain>
    </source>
</reference>
<dbReference type="PANTHER" id="PTHR43179:SF7">
    <property type="entry name" value="RHAMNOSYLTRANSFERASE WBBL"/>
    <property type="match status" value="1"/>
</dbReference>
<name>A0ABS9KSU2_9BACT</name>
<evidence type="ECO:0000256" key="1">
    <source>
        <dbReference type="SAM" id="Phobius"/>
    </source>
</evidence>
<feature type="transmembrane region" description="Helical" evidence="1">
    <location>
        <begin position="267"/>
        <end position="286"/>
    </location>
</feature>
<dbReference type="InterPro" id="IPR029044">
    <property type="entry name" value="Nucleotide-diphossugar_trans"/>
</dbReference>
<protein>
    <submittedName>
        <fullName evidence="3">Glycosyltransferase family 2 protein</fullName>
    </submittedName>
</protein>
<evidence type="ECO:0000259" key="2">
    <source>
        <dbReference type="Pfam" id="PF00535"/>
    </source>
</evidence>
<comment type="caution">
    <text evidence="3">The sequence shown here is derived from an EMBL/GenBank/DDBJ whole genome shotgun (WGS) entry which is preliminary data.</text>
</comment>
<dbReference type="SUPFAM" id="SSF53448">
    <property type="entry name" value="Nucleotide-diphospho-sugar transferases"/>
    <property type="match status" value="1"/>
</dbReference>
<dbReference type="CDD" id="cd04186">
    <property type="entry name" value="GT_2_like_c"/>
    <property type="match status" value="1"/>
</dbReference>
<keyword evidence="1" id="KW-0812">Transmembrane</keyword>
<evidence type="ECO:0000313" key="3">
    <source>
        <dbReference type="EMBL" id="MCG2615395.1"/>
    </source>
</evidence>